<accession>A0A0A9H739</accession>
<reference evidence="1" key="1">
    <citation type="submission" date="2014-09" db="EMBL/GenBank/DDBJ databases">
        <authorList>
            <person name="Magalhaes I.L.F."/>
            <person name="Oliveira U."/>
            <person name="Santos F.R."/>
            <person name="Vidigal T.H.D.A."/>
            <person name="Brescovit A.D."/>
            <person name="Santos A.J."/>
        </authorList>
    </citation>
    <scope>NUCLEOTIDE SEQUENCE</scope>
    <source>
        <tissue evidence="1">Shoot tissue taken approximately 20 cm above the soil surface</tissue>
    </source>
</reference>
<reference evidence="1" key="2">
    <citation type="journal article" date="2015" name="Data Brief">
        <title>Shoot transcriptome of the giant reed, Arundo donax.</title>
        <authorList>
            <person name="Barrero R.A."/>
            <person name="Guerrero F.D."/>
            <person name="Moolhuijzen P."/>
            <person name="Goolsby J.A."/>
            <person name="Tidwell J."/>
            <person name="Bellgard S.E."/>
            <person name="Bellgard M.I."/>
        </authorList>
    </citation>
    <scope>NUCLEOTIDE SEQUENCE</scope>
    <source>
        <tissue evidence="1">Shoot tissue taken approximately 20 cm above the soil surface</tissue>
    </source>
</reference>
<organism evidence="1">
    <name type="scientific">Arundo donax</name>
    <name type="common">Giant reed</name>
    <name type="synonym">Donax arundinaceus</name>
    <dbReference type="NCBI Taxonomy" id="35708"/>
    <lineage>
        <taxon>Eukaryota</taxon>
        <taxon>Viridiplantae</taxon>
        <taxon>Streptophyta</taxon>
        <taxon>Embryophyta</taxon>
        <taxon>Tracheophyta</taxon>
        <taxon>Spermatophyta</taxon>
        <taxon>Magnoliopsida</taxon>
        <taxon>Liliopsida</taxon>
        <taxon>Poales</taxon>
        <taxon>Poaceae</taxon>
        <taxon>PACMAD clade</taxon>
        <taxon>Arundinoideae</taxon>
        <taxon>Arundineae</taxon>
        <taxon>Arundo</taxon>
    </lineage>
</organism>
<name>A0A0A9H739_ARUDO</name>
<proteinExistence type="predicted"/>
<dbReference type="AlphaFoldDB" id="A0A0A9H739"/>
<dbReference type="EMBL" id="GBRH01169183">
    <property type="protein sequence ID" value="JAE28713.1"/>
    <property type="molecule type" value="Transcribed_RNA"/>
</dbReference>
<evidence type="ECO:0000313" key="1">
    <source>
        <dbReference type="EMBL" id="JAE28713.1"/>
    </source>
</evidence>
<sequence>MSQLSYAVTTFDLWPYVVT</sequence>
<protein>
    <submittedName>
        <fullName evidence="1">Uncharacterized protein</fullName>
    </submittedName>
</protein>